<dbReference type="Proteomes" id="UP000185491">
    <property type="component" value="Chromosome"/>
</dbReference>
<protein>
    <submittedName>
        <fullName evidence="2">Membrane protein</fullName>
    </submittedName>
</protein>
<dbReference type="KEGG" id="cpho:CPHO_07790"/>
<reference evidence="2 3" key="1">
    <citation type="submission" date="2014-08" db="EMBL/GenBank/DDBJ databases">
        <title>Complete genome sequence of Corynebacterium phocae M408/89/1(T)(=DSM 44612(T)), isolated from the common seal (Phoca vitulina).</title>
        <authorList>
            <person name="Ruckert C."/>
            <person name="Albersmeier A."/>
            <person name="Winkler A."/>
            <person name="Kalinowski J."/>
        </authorList>
    </citation>
    <scope>NUCLEOTIDE SEQUENCE [LARGE SCALE GENOMIC DNA]</scope>
    <source>
        <strain evidence="2 3">M408/89/1</strain>
    </source>
</reference>
<name>A0A1L7D6G1_9CORY</name>
<dbReference type="EMBL" id="CP009249">
    <property type="protein sequence ID" value="APT93739.1"/>
    <property type="molecule type" value="Genomic_DNA"/>
</dbReference>
<keyword evidence="1" id="KW-0812">Transmembrane</keyword>
<evidence type="ECO:0000313" key="2">
    <source>
        <dbReference type="EMBL" id="APT93739.1"/>
    </source>
</evidence>
<organism evidence="2 3">
    <name type="scientific">Corynebacterium phocae</name>
    <dbReference type="NCBI Taxonomy" id="161895"/>
    <lineage>
        <taxon>Bacteria</taxon>
        <taxon>Bacillati</taxon>
        <taxon>Actinomycetota</taxon>
        <taxon>Actinomycetes</taxon>
        <taxon>Mycobacteriales</taxon>
        <taxon>Corynebacteriaceae</taxon>
        <taxon>Corynebacterium</taxon>
    </lineage>
</organism>
<keyword evidence="1" id="KW-1133">Transmembrane helix</keyword>
<accession>A0A1L7D6G1</accession>
<sequence length="228" mass="24237">MRTQWAEEQGEGDSFNTTVLSALDKAVALQSGTIVKYVEGVKNRNPQASHQERQAEIDDHFLKVVTGTGATAGGASAIPGVGFITGAAAIAGESFVFLEAATWYILASANLRGIDITNKDLRRALVMLVLSGARGVAVVDTFFDEAGDSSDKGALNSVTALTRFSGPSLSGVNKRLSKIFTKQIAKRFKWAWVGKLMPLGIGAVLGGIANRKLARMVMDNAHRQLDSL</sequence>
<evidence type="ECO:0000313" key="3">
    <source>
        <dbReference type="Proteomes" id="UP000185491"/>
    </source>
</evidence>
<dbReference type="STRING" id="161895.CPHO_07790"/>
<keyword evidence="1" id="KW-0472">Membrane</keyword>
<gene>
    <name evidence="2" type="ORF">CPHO_07790</name>
</gene>
<keyword evidence="3" id="KW-1185">Reference proteome</keyword>
<dbReference type="AlphaFoldDB" id="A0A1L7D6G1"/>
<evidence type="ECO:0000256" key="1">
    <source>
        <dbReference type="SAM" id="Phobius"/>
    </source>
</evidence>
<proteinExistence type="predicted"/>
<feature type="transmembrane region" description="Helical" evidence="1">
    <location>
        <begin position="190"/>
        <end position="209"/>
    </location>
</feature>